<dbReference type="GO" id="GO:0000287">
    <property type="term" value="F:magnesium ion binding"/>
    <property type="evidence" value="ECO:0007669"/>
    <property type="project" value="InterPro"/>
</dbReference>
<dbReference type="EMBL" id="DVIQ01000035">
    <property type="protein sequence ID" value="HIS31300.1"/>
    <property type="molecule type" value="Genomic_DNA"/>
</dbReference>
<comment type="caution">
    <text evidence="4">The sequence shown here is derived from an EMBL/GenBank/DDBJ whole genome shotgun (WGS) entry which is preliminary data.</text>
</comment>
<evidence type="ECO:0000313" key="5">
    <source>
        <dbReference type="Proteomes" id="UP000823935"/>
    </source>
</evidence>
<dbReference type="GO" id="GO:0005829">
    <property type="term" value="C:cytosol"/>
    <property type="evidence" value="ECO:0007669"/>
    <property type="project" value="TreeGrafter"/>
</dbReference>
<dbReference type="PANTHER" id="PTHR12215">
    <property type="entry name" value="PHOSPHOPANTETHEINE TRANSFERASE"/>
    <property type="match status" value="1"/>
</dbReference>
<sequence length="225" mass="25143">MIYLMDTDGEAQGLLPLLPSWKRERLEKLKNEKARLQSGCAWALLGYGLKTEYGRTDWPPVELGVHGKPEFRREEGGLGVPFFSLSHTDGAAMCALDDGPVGADIQKIVPFRERTVRRYASEREWRALTLLPDPERAAIRLWTFKEAYVKYQGTGIGVDLRSLDFSHTVFSEDGARFLLCGLHFLTGAYGDSLYTVCGHTAWGAPALIHREQLEKAACLLETGLI</sequence>
<dbReference type="Proteomes" id="UP000823935">
    <property type="component" value="Unassembled WGS sequence"/>
</dbReference>
<gene>
    <name evidence="4" type="ORF">IAB44_07105</name>
</gene>
<evidence type="ECO:0000259" key="3">
    <source>
        <dbReference type="Pfam" id="PF01648"/>
    </source>
</evidence>
<name>A0A9D1ES86_9FIRM</name>
<dbReference type="Gene3D" id="3.90.470.20">
    <property type="entry name" value="4'-phosphopantetheinyl transferase domain"/>
    <property type="match status" value="2"/>
</dbReference>
<dbReference type="Pfam" id="PF01648">
    <property type="entry name" value="ACPS"/>
    <property type="match status" value="1"/>
</dbReference>
<organism evidence="4 5">
    <name type="scientific">Candidatus Limivivens intestinipullorum</name>
    <dbReference type="NCBI Taxonomy" id="2840858"/>
    <lineage>
        <taxon>Bacteria</taxon>
        <taxon>Bacillati</taxon>
        <taxon>Bacillota</taxon>
        <taxon>Clostridia</taxon>
        <taxon>Lachnospirales</taxon>
        <taxon>Lachnospiraceae</taxon>
        <taxon>Lachnospiraceae incertae sedis</taxon>
        <taxon>Candidatus Limivivens</taxon>
    </lineage>
</organism>
<evidence type="ECO:0000256" key="2">
    <source>
        <dbReference type="ARBA" id="ARBA00022679"/>
    </source>
</evidence>
<evidence type="ECO:0000313" key="4">
    <source>
        <dbReference type="EMBL" id="HIS31300.1"/>
    </source>
</evidence>
<proteinExistence type="inferred from homology"/>
<evidence type="ECO:0000256" key="1">
    <source>
        <dbReference type="ARBA" id="ARBA00010990"/>
    </source>
</evidence>
<comment type="similarity">
    <text evidence="1">Belongs to the P-Pant transferase superfamily. Gsp/Sfp/HetI/AcpT family.</text>
</comment>
<dbReference type="InterPro" id="IPR037143">
    <property type="entry name" value="4-PPantetheinyl_Trfase_dom_sf"/>
</dbReference>
<reference evidence="4" key="1">
    <citation type="submission" date="2020-10" db="EMBL/GenBank/DDBJ databases">
        <authorList>
            <person name="Gilroy R."/>
        </authorList>
    </citation>
    <scope>NUCLEOTIDE SEQUENCE</scope>
    <source>
        <strain evidence="4">CHK190-19873</strain>
    </source>
</reference>
<feature type="domain" description="4'-phosphopantetheinyl transferase" evidence="3">
    <location>
        <begin position="100"/>
        <end position="171"/>
    </location>
</feature>
<dbReference type="GO" id="GO:0008897">
    <property type="term" value="F:holo-[acyl-carrier-protein] synthase activity"/>
    <property type="evidence" value="ECO:0007669"/>
    <property type="project" value="InterPro"/>
</dbReference>
<dbReference type="InterPro" id="IPR050559">
    <property type="entry name" value="P-Pant_transferase_sf"/>
</dbReference>
<dbReference type="GO" id="GO:0019878">
    <property type="term" value="P:lysine biosynthetic process via aminoadipic acid"/>
    <property type="evidence" value="ECO:0007669"/>
    <property type="project" value="TreeGrafter"/>
</dbReference>
<dbReference type="InterPro" id="IPR008278">
    <property type="entry name" value="4-PPantetheinyl_Trfase_dom"/>
</dbReference>
<accession>A0A9D1ES86</accession>
<keyword evidence="2 4" id="KW-0808">Transferase</keyword>
<dbReference type="PANTHER" id="PTHR12215:SF15">
    <property type="entry name" value="4'-PHOSPHOPANTETHEINYL TRANSFERASE SUPERFAMILY-RELATED"/>
    <property type="match status" value="1"/>
</dbReference>
<reference evidence="4" key="2">
    <citation type="journal article" date="2021" name="PeerJ">
        <title>Extensive microbial diversity within the chicken gut microbiome revealed by metagenomics and culture.</title>
        <authorList>
            <person name="Gilroy R."/>
            <person name="Ravi A."/>
            <person name="Getino M."/>
            <person name="Pursley I."/>
            <person name="Horton D.L."/>
            <person name="Alikhan N.F."/>
            <person name="Baker D."/>
            <person name="Gharbi K."/>
            <person name="Hall N."/>
            <person name="Watson M."/>
            <person name="Adriaenssens E.M."/>
            <person name="Foster-Nyarko E."/>
            <person name="Jarju S."/>
            <person name="Secka A."/>
            <person name="Antonio M."/>
            <person name="Oren A."/>
            <person name="Chaudhuri R.R."/>
            <person name="La Ragione R."/>
            <person name="Hildebrand F."/>
            <person name="Pallen M.J."/>
        </authorList>
    </citation>
    <scope>NUCLEOTIDE SEQUENCE</scope>
    <source>
        <strain evidence="4">CHK190-19873</strain>
    </source>
</reference>
<dbReference type="AlphaFoldDB" id="A0A9D1ES86"/>
<protein>
    <submittedName>
        <fullName evidence="4">4'-phosphopantetheinyl transferase superfamily protein</fullName>
    </submittedName>
</protein>
<dbReference type="SUPFAM" id="SSF56214">
    <property type="entry name" value="4'-phosphopantetheinyl transferase"/>
    <property type="match status" value="2"/>
</dbReference>